<dbReference type="GO" id="GO:0017125">
    <property type="term" value="F:deoxycytidyl transferase activity"/>
    <property type="evidence" value="ECO:0007669"/>
    <property type="project" value="TreeGrafter"/>
</dbReference>
<dbReference type="Gene3D" id="6.10.250.1490">
    <property type="match status" value="1"/>
</dbReference>
<keyword evidence="6" id="KW-1185">Reference proteome</keyword>
<dbReference type="GO" id="GO:0042276">
    <property type="term" value="P:error-prone translesion synthesis"/>
    <property type="evidence" value="ECO:0007669"/>
    <property type="project" value="TreeGrafter"/>
</dbReference>
<dbReference type="InterPro" id="IPR017961">
    <property type="entry name" value="DNA_pol_Y-fam_little_finger"/>
</dbReference>
<dbReference type="Gene3D" id="1.10.150.20">
    <property type="entry name" value="5' to 3' exonuclease, C-terminal subdomain"/>
    <property type="match status" value="1"/>
</dbReference>
<dbReference type="GO" id="GO:0003887">
    <property type="term" value="F:DNA-directed DNA polymerase activity"/>
    <property type="evidence" value="ECO:0007669"/>
    <property type="project" value="InterPro"/>
</dbReference>
<dbReference type="SUPFAM" id="SSF100879">
    <property type="entry name" value="Lesion bypass DNA polymerase (Y-family), little finger domain"/>
    <property type="match status" value="1"/>
</dbReference>
<comment type="similarity">
    <text evidence="1">Belongs to the DNA polymerase type-Y family.</text>
</comment>
<name>A0A830HY41_9CHLO</name>
<dbReference type="EMBL" id="BNJQ01000026">
    <property type="protein sequence ID" value="GHP09809.1"/>
    <property type="molecule type" value="Genomic_DNA"/>
</dbReference>
<dbReference type="InterPro" id="IPR001126">
    <property type="entry name" value="UmuC"/>
</dbReference>
<accession>A0A830HY41</accession>
<dbReference type="Gene3D" id="3.40.1170.60">
    <property type="match status" value="1"/>
</dbReference>
<dbReference type="Pfam" id="PF00817">
    <property type="entry name" value="IMS"/>
    <property type="match status" value="1"/>
</dbReference>
<dbReference type="PROSITE" id="PS50173">
    <property type="entry name" value="UMUC"/>
    <property type="match status" value="1"/>
</dbReference>
<evidence type="ECO:0000313" key="5">
    <source>
        <dbReference type="EMBL" id="GHP09809.1"/>
    </source>
</evidence>
<dbReference type="Gene3D" id="3.30.70.270">
    <property type="match status" value="1"/>
</dbReference>
<dbReference type="AlphaFoldDB" id="A0A830HY41"/>
<feature type="domain" description="UmuC" evidence="4">
    <location>
        <begin position="83"/>
        <end position="272"/>
    </location>
</feature>
<reference evidence="5" key="1">
    <citation type="submission" date="2020-10" db="EMBL/GenBank/DDBJ databases">
        <title>Unveiling of a novel bifunctional photoreceptor, Dualchrome1, isolated from a cosmopolitan green alga.</title>
        <authorList>
            <person name="Suzuki S."/>
            <person name="Kawachi M."/>
        </authorList>
    </citation>
    <scope>NUCLEOTIDE SEQUENCE</scope>
    <source>
        <strain evidence="5">NIES 2893</strain>
    </source>
</reference>
<protein>
    <submittedName>
        <fullName evidence="5">Deoxycytidyl transferase</fullName>
    </submittedName>
</protein>
<dbReference type="Pfam" id="PF21999">
    <property type="entry name" value="IMS_HHH_1"/>
    <property type="match status" value="1"/>
</dbReference>
<evidence type="ECO:0000256" key="3">
    <source>
        <dbReference type="SAM" id="MobiDB-lite"/>
    </source>
</evidence>
<dbReference type="GO" id="GO:0005634">
    <property type="term" value="C:nucleus"/>
    <property type="evidence" value="ECO:0007669"/>
    <property type="project" value="TreeGrafter"/>
</dbReference>
<dbReference type="SUPFAM" id="SSF56672">
    <property type="entry name" value="DNA/RNA polymerases"/>
    <property type="match status" value="1"/>
</dbReference>
<dbReference type="GO" id="GO:0003684">
    <property type="term" value="F:damaged DNA binding"/>
    <property type="evidence" value="ECO:0007669"/>
    <property type="project" value="InterPro"/>
</dbReference>
<dbReference type="Pfam" id="PF11799">
    <property type="entry name" value="IMS_C"/>
    <property type="match status" value="1"/>
</dbReference>
<dbReference type="GO" id="GO:0070987">
    <property type="term" value="P:error-free translesion synthesis"/>
    <property type="evidence" value="ECO:0007669"/>
    <property type="project" value="TreeGrafter"/>
</dbReference>
<dbReference type="InterPro" id="IPR036775">
    <property type="entry name" value="DNA_pol_Y-fam_lit_finger_sf"/>
</dbReference>
<dbReference type="GO" id="GO:0006281">
    <property type="term" value="P:DNA repair"/>
    <property type="evidence" value="ECO:0007669"/>
    <property type="project" value="InterPro"/>
</dbReference>
<gene>
    <name evidence="5" type="ORF">PPROV_000854400</name>
</gene>
<evidence type="ECO:0000259" key="4">
    <source>
        <dbReference type="PROSITE" id="PS50173"/>
    </source>
</evidence>
<evidence type="ECO:0000256" key="1">
    <source>
        <dbReference type="ARBA" id="ARBA00010945"/>
    </source>
</evidence>
<keyword evidence="2" id="KW-0237">DNA synthesis</keyword>
<feature type="region of interest" description="Disordered" evidence="3">
    <location>
        <begin position="1"/>
        <end position="26"/>
    </location>
</feature>
<proteinExistence type="inferred from homology"/>
<sequence>MASLPAPAADHQPGAPPRQRGRSSKEDPHFVERFFASSRLHFIGSWRRRYATLLAALPPPPPLPAPFPCTCSTSTVCVGHRIILLVDMDAFFAAVAVRENPRLKGKPVAVCWGGGNSAEVSSCTYEARALGVKKGMWLQQARRLCPSLVLAPYNFDAYHAAGESLLRALRNISPHTDAVSCDEMFVDVTHVISGNGDVDAASEALAIRVRSAVAEATGGLPCSVGVGPNRMLAKLAATRAKPPASGVHVITANGAIDALGDGVSARDLPGVGRSTAEALLKHFNATTVVDLRAISEARLAARFGPKIAKSLYLASRGCDPRAGAAISAGGGGGEGSNAEAALGKSVGAQVSWGVRMDTVDQVHDFIDKLAAEAAGRLVLYGDAAGPNEAPPVLHRREARTVSLRVWRAVKGASESMRKGMLGHGVCDIIQRSVTTTTALRSSMAVAEHVRRLWTALRIPPEEVRGLGVHLSRLESSSSSSSWNFDDAATATAAKSIKQFFAGTTSAEDATFVGDPEAAAAAWNAIDSGDVLCNASELFELVRHASSNVQ</sequence>
<dbReference type="Gene3D" id="3.30.1490.100">
    <property type="entry name" value="DNA polymerase, Y-family, little finger domain"/>
    <property type="match status" value="1"/>
</dbReference>
<keyword evidence="5" id="KW-0808">Transferase</keyword>
<dbReference type="InterPro" id="IPR043128">
    <property type="entry name" value="Rev_trsase/Diguanyl_cyclase"/>
</dbReference>
<comment type="caution">
    <text evidence="5">The sequence shown here is derived from an EMBL/GenBank/DDBJ whole genome shotgun (WGS) entry which is preliminary data.</text>
</comment>
<dbReference type="InterPro" id="IPR043502">
    <property type="entry name" value="DNA/RNA_pol_sf"/>
</dbReference>
<dbReference type="OrthoDB" id="427711at2759"/>
<dbReference type="InterPro" id="IPR053848">
    <property type="entry name" value="IMS_HHH_1"/>
</dbReference>
<organism evidence="5 6">
    <name type="scientific">Pycnococcus provasolii</name>
    <dbReference type="NCBI Taxonomy" id="41880"/>
    <lineage>
        <taxon>Eukaryota</taxon>
        <taxon>Viridiplantae</taxon>
        <taxon>Chlorophyta</taxon>
        <taxon>Pseudoscourfieldiophyceae</taxon>
        <taxon>Pseudoscourfieldiales</taxon>
        <taxon>Pycnococcaceae</taxon>
        <taxon>Pycnococcus</taxon>
    </lineage>
</organism>
<dbReference type="Proteomes" id="UP000660262">
    <property type="component" value="Unassembled WGS sequence"/>
</dbReference>
<evidence type="ECO:0000256" key="2">
    <source>
        <dbReference type="ARBA" id="ARBA00022634"/>
    </source>
</evidence>
<dbReference type="PANTHER" id="PTHR45990:SF1">
    <property type="entry name" value="DNA REPAIR PROTEIN REV1"/>
    <property type="match status" value="1"/>
</dbReference>
<dbReference type="PANTHER" id="PTHR45990">
    <property type="entry name" value="DNA REPAIR PROTEIN REV1"/>
    <property type="match status" value="1"/>
</dbReference>
<evidence type="ECO:0000313" key="6">
    <source>
        <dbReference type="Proteomes" id="UP000660262"/>
    </source>
</evidence>